<feature type="signal peptide" evidence="2">
    <location>
        <begin position="1"/>
        <end position="23"/>
    </location>
</feature>
<feature type="domain" description="Amidase" evidence="3">
    <location>
        <begin position="53"/>
        <end position="481"/>
    </location>
</feature>
<dbReference type="InterPro" id="IPR000120">
    <property type="entry name" value="Amidase"/>
</dbReference>
<evidence type="ECO:0000313" key="5">
    <source>
        <dbReference type="Proteomes" id="UP000291106"/>
    </source>
</evidence>
<keyword evidence="5" id="KW-1185">Reference proteome</keyword>
<dbReference type="Proteomes" id="UP000291106">
    <property type="component" value="Chromosome"/>
</dbReference>
<dbReference type="InterPro" id="IPR020556">
    <property type="entry name" value="Amidase_CS"/>
</dbReference>
<dbReference type="InterPro" id="IPR023631">
    <property type="entry name" value="Amidase_dom"/>
</dbReference>
<comment type="similarity">
    <text evidence="1">Belongs to the amidase family.</text>
</comment>
<keyword evidence="2" id="KW-0732">Signal</keyword>
<dbReference type="PROSITE" id="PS00571">
    <property type="entry name" value="AMIDASES"/>
    <property type="match status" value="1"/>
</dbReference>
<dbReference type="OrthoDB" id="9811471at2"/>
<evidence type="ECO:0000313" key="4">
    <source>
        <dbReference type="EMBL" id="QBF82853.1"/>
    </source>
</evidence>
<feature type="chain" id="PRO_5019266650" evidence="2">
    <location>
        <begin position="24"/>
        <end position="510"/>
    </location>
</feature>
<evidence type="ECO:0000256" key="1">
    <source>
        <dbReference type="ARBA" id="ARBA00009199"/>
    </source>
</evidence>
<dbReference type="RefSeq" id="WP_130599395.1">
    <property type="nucleotide sequence ID" value="NZ_CP036200.1"/>
</dbReference>
<dbReference type="GO" id="GO:0003824">
    <property type="term" value="F:catalytic activity"/>
    <property type="evidence" value="ECO:0007669"/>
    <property type="project" value="InterPro"/>
</dbReference>
<protein>
    <submittedName>
        <fullName evidence="4">Amidase</fullName>
    </submittedName>
</protein>
<dbReference type="SUPFAM" id="SSF75304">
    <property type="entry name" value="Amidase signature (AS) enzymes"/>
    <property type="match status" value="1"/>
</dbReference>
<gene>
    <name evidence="4" type="ORF">EXU30_09215</name>
</gene>
<dbReference type="KEGG" id="smai:EXU30_09215"/>
<sequence>MALSRTFKFAPIALALVAGSALAADFSQEELAYMPANTQIELFKSGLITPVDVLKAQKAQYDATNKVVNAVTFEHWETAMKAAKEATKRYEDGTYRQLEGVTYAVKDEHHDKGWKVTFGSKLHMDDAPMEYADPMVSKMNASGAIPVIQTTVPEFYFSWVTSTLAWGTTRNPWNPDFAVGGSSGGSGAAVAAGYATMATGSDMGGSIRIPSSFNGLYGLKPAAFTVPNAMLYSYFSGSGPIARSFEDMVMMYNVMSGQDAAMSVPTVGEQPKLTKEVESLKGMKIAYIGDMGTSPMADYVAKGMENGLEVLRKQGATVDVVEFDFEMQMGLLEGISNLAFSGAMGAPMMDAYGDHTDQMSPYAGKLIGKAVSHREDYDGRAQAKTEAEVLRMWTKLSTEIYAKGYDLVIAPTMPTVTVPADYDFIVGEPIVENGVTYDKAVGMTYTLPFNLLGWLPAASVPAGLSPDGVPFGMQIIGKPDDTATVVKVAGAYSKGAPKFFTGELLPKGVK</sequence>
<evidence type="ECO:0000259" key="3">
    <source>
        <dbReference type="Pfam" id="PF01425"/>
    </source>
</evidence>
<evidence type="ECO:0000256" key="2">
    <source>
        <dbReference type="SAM" id="SignalP"/>
    </source>
</evidence>
<dbReference type="EMBL" id="CP036200">
    <property type="protein sequence ID" value="QBF82853.1"/>
    <property type="molecule type" value="Genomic_DNA"/>
</dbReference>
<accession>A0A411PH34</accession>
<name>A0A411PH34_9GAMM</name>
<organism evidence="4 5">
    <name type="scientific">Shewanella maritima</name>
    <dbReference type="NCBI Taxonomy" id="2520507"/>
    <lineage>
        <taxon>Bacteria</taxon>
        <taxon>Pseudomonadati</taxon>
        <taxon>Pseudomonadota</taxon>
        <taxon>Gammaproteobacteria</taxon>
        <taxon>Alteromonadales</taxon>
        <taxon>Shewanellaceae</taxon>
        <taxon>Shewanella</taxon>
    </lineage>
</organism>
<dbReference type="PANTHER" id="PTHR11895">
    <property type="entry name" value="TRANSAMIDASE"/>
    <property type="match status" value="1"/>
</dbReference>
<dbReference type="Pfam" id="PF01425">
    <property type="entry name" value="Amidase"/>
    <property type="match status" value="1"/>
</dbReference>
<dbReference type="AlphaFoldDB" id="A0A411PH34"/>
<dbReference type="PANTHER" id="PTHR11895:SF7">
    <property type="entry name" value="GLUTAMYL-TRNA(GLN) AMIDOTRANSFERASE SUBUNIT A, MITOCHONDRIAL"/>
    <property type="match status" value="1"/>
</dbReference>
<proteinExistence type="inferred from homology"/>
<reference evidence="4 5" key="1">
    <citation type="submission" date="2019-02" db="EMBL/GenBank/DDBJ databases">
        <title>Shewanella sp. D4-2 isolated from Dokdo Island.</title>
        <authorList>
            <person name="Baek K."/>
        </authorList>
    </citation>
    <scope>NUCLEOTIDE SEQUENCE [LARGE SCALE GENOMIC DNA]</scope>
    <source>
        <strain evidence="4 5">D4-2</strain>
    </source>
</reference>
<dbReference type="InterPro" id="IPR036928">
    <property type="entry name" value="AS_sf"/>
</dbReference>
<dbReference type="Gene3D" id="3.90.1300.10">
    <property type="entry name" value="Amidase signature (AS) domain"/>
    <property type="match status" value="1"/>
</dbReference>